<dbReference type="SUPFAM" id="SSF54427">
    <property type="entry name" value="NTF2-like"/>
    <property type="match status" value="1"/>
</dbReference>
<dbReference type="PANTHER" id="PTHR41252">
    <property type="entry name" value="BLR2505 PROTEIN"/>
    <property type="match status" value="1"/>
</dbReference>
<dbReference type="InterPro" id="IPR037401">
    <property type="entry name" value="SnoaL-like"/>
</dbReference>
<accession>A0A1H6XB41</accession>
<reference evidence="2 3" key="1">
    <citation type="submission" date="2016-10" db="EMBL/GenBank/DDBJ databases">
        <authorList>
            <person name="de Groot N.N."/>
        </authorList>
    </citation>
    <scope>NUCLEOTIDE SEQUENCE [LARGE SCALE GENOMIC DNA]</scope>
    <source>
        <strain evidence="2 3">DSM 19938</strain>
    </source>
</reference>
<dbReference type="Gene3D" id="3.10.450.50">
    <property type="match status" value="1"/>
</dbReference>
<dbReference type="RefSeq" id="WP_090337871.1">
    <property type="nucleotide sequence ID" value="NZ_FNXY01000006.1"/>
</dbReference>
<evidence type="ECO:0000259" key="1">
    <source>
        <dbReference type="Pfam" id="PF12680"/>
    </source>
</evidence>
<feature type="domain" description="SnoaL-like" evidence="1">
    <location>
        <begin position="16"/>
        <end position="124"/>
    </location>
</feature>
<dbReference type="OrthoDB" id="956787at2"/>
<name>A0A1H6XB41_9BACT</name>
<dbReference type="Pfam" id="PF12680">
    <property type="entry name" value="SnoaL_2"/>
    <property type="match status" value="1"/>
</dbReference>
<protein>
    <recommendedName>
        <fullName evidence="1">SnoaL-like domain-containing protein</fullName>
    </recommendedName>
</protein>
<dbReference type="Proteomes" id="UP000199532">
    <property type="component" value="Unassembled WGS sequence"/>
</dbReference>
<evidence type="ECO:0000313" key="3">
    <source>
        <dbReference type="Proteomes" id="UP000199532"/>
    </source>
</evidence>
<keyword evidence="3" id="KW-1185">Reference proteome</keyword>
<sequence length="141" mass="15761">MEKEKIMADQSSFAVVKHFYDSFVRGDIEAVVATLSDDLYWRESENFLLGDRNPYLSPDAVVEGVFGRIAKEFQNYIAGPDELIDGGDAIVAVGRSKGIMATTGKPFDAQYMHVVRVANGKIISFHQVIDTLEVWRSQQVD</sequence>
<dbReference type="PANTHER" id="PTHR41252:SF1">
    <property type="entry name" value="BLR2505 PROTEIN"/>
    <property type="match status" value="1"/>
</dbReference>
<dbReference type="EMBL" id="FNXY01000006">
    <property type="protein sequence ID" value="SEJ26358.1"/>
    <property type="molecule type" value="Genomic_DNA"/>
</dbReference>
<organism evidence="2 3">
    <name type="scientific">Dyadobacter koreensis</name>
    <dbReference type="NCBI Taxonomy" id="408657"/>
    <lineage>
        <taxon>Bacteria</taxon>
        <taxon>Pseudomonadati</taxon>
        <taxon>Bacteroidota</taxon>
        <taxon>Cytophagia</taxon>
        <taxon>Cytophagales</taxon>
        <taxon>Spirosomataceae</taxon>
        <taxon>Dyadobacter</taxon>
    </lineage>
</organism>
<proteinExistence type="predicted"/>
<gene>
    <name evidence="2" type="ORF">SAMN04487995_3838</name>
</gene>
<dbReference type="InterPro" id="IPR032710">
    <property type="entry name" value="NTF2-like_dom_sf"/>
</dbReference>
<dbReference type="AlphaFoldDB" id="A0A1H6XB41"/>
<evidence type="ECO:0000313" key="2">
    <source>
        <dbReference type="EMBL" id="SEJ26358.1"/>
    </source>
</evidence>